<dbReference type="AlphaFoldDB" id="A0A392PPE3"/>
<accession>A0A392PPE3</accession>
<evidence type="ECO:0000313" key="1">
    <source>
        <dbReference type="EMBL" id="MCI13694.1"/>
    </source>
</evidence>
<reference evidence="1 2" key="1">
    <citation type="journal article" date="2018" name="Front. Plant Sci.">
        <title>Red Clover (Trifolium pratense) and Zigzag Clover (T. medium) - A Picture of Genomic Similarities and Differences.</title>
        <authorList>
            <person name="Dluhosova J."/>
            <person name="Istvanek J."/>
            <person name="Nedelnik J."/>
            <person name="Repkova J."/>
        </authorList>
    </citation>
    <scope>NUCLEOTIDE SEQUENCE [LARGE SCALE GENOMIC DNA]</scope>
    <source>
        <strain evidence="2">cv. 10/8</strain>
        <tissue evidence="1">Leaf</tissue>
    </source>
</reference>
<proteinExistence type="predicted"/>
<sequence length="94" mass="11174">MKIIKSIFKYQIYGEIKGETKFITKQQTNTVEIQKSKEIENRTYRWWWERVERDIGESSGGAGVLQWRGRGWRVVFSGEGDWESILTREESRGK</sequence>
<protein>
    <submittedName>
        <fullName evidence="1">Uncharacterized protein</fullName>
    </submittedName>
</protein>
<dbReference type="Proteomes" id="UP000265520">
    <property type="component" value="Unassembled WGS sequence"/>
</dbReference>
<evidence type="ECO:0000313" key="2">
    <source>
        <dbReference type="Proteomes" id="UP000265520"/>
    </source>
</evidence>
<name>A0A392PPE3_9FABA</name>
<organism evidence="1 2">
    <name type="scientific">Trifolium medium</name>
    <dbReference type="NCBI Taxonomy" id="97028"/>
    <lineage>
        <taxon>Eukaryota</taxon>
        <taxon>Viridiplantae</taxon>
        <taxon>Streptophyta</taxon>
        <taxon>Embryophyta</taxon>
        <taxon>Tracheophyta</taxon>
        <taxon>Spermatophyta</taxon>
        <taxon>Magnoliopsida</taxon>
        <taxon>eudicotyledons</taxon>
        <taxon>Gunneridae</taxon>
        <taxon>Pentapetalae</taxon>
        <taxon>rosids</taxon>
        <taxon>fabids</taxon>
        <taxon>Fabales</taxon>
        <taxon>Fabaceae</taxon>
        <taxon>Papilionoideae</taxon>
        <taxon>50 kb inversion clade</taxon>
        <taxon>NPAAA clade</taxon>
        <taxon>Hologalegina</taxon>
        <taxon>IRL clade</taxon>
        <taxon>Trifolieae</taxon>
        <taxon>Trifolium</taxon>
    </lineage>
</organism>
<dbReference type="EMBL" id="LXQA010089242">
    <property type="protein sequence ID" value="MCI13694.1"/>
    <property type="molecule type" value="Genomic_DNA"/>
</dbReference>
<keyword evidence="2" id="KW-1185">Reference proteome</keyword>
<comment type="caution">
    <text evidence="1">The sequence shown here is derived from an EMBL/GenBank/DDBJ whole genome shotgun (WGS) entry which is preliminary data.</text>
</comment>